<dbReference type="AlphaFoldDB" id="A0A8H5BFB9"/>
<gene>
    <name evidence="3" type="ORF">D9619_001089</name>
</gene>
<dbReference type="OrthoDB" id="26525at2759"/>
<dbReference type="SMART" id="SM00173">
    <property type="entry name" value="RAS"/>
    <property type="match status" value="1"/>
</dbReference>
<evidence type="ECO:0000256" key="1">
    <source>
        <dbReference type="ARBA" id="ARBA00022741"/>
    </source>
</evidence>
<dbReference type="SMART" id="SM00175">
    <property type="entry name" value="RAB"/>
    <property type="match status" value="1"/>
</dbReference>
<keyword evidence="4" id="KW-1185">Reference proteome</keyword>
<reference evidence="3 4" key="1">
    <citation type="journal article" date="2020" name="ISME J.">
        <title>Uncovering the hidden diversity of litter-decomposition mechanisms in mushroom-forming fungi.</title>
        <authorList>
            <person name="Floudas D."/>
            <person name="Bentzer J."/>
            <person name="Ahren D."/>
            <person name="Johansson T."/>
            <person name="Persson P."/>
            <person name="Tunlid A."/>
        </authorList>
    </citation>
    <scope>NUCLEOTIDE SEQUENCE [LARGE SCALE GENOMIC DNA]</scope>
    <source>
        <strain evidence="3 4">CBS 101986</strain>
    </source>
</reference>
<sequence length="373" mass="41439">MEEFRGANPYARSRYEQGVDSKIVVMGNSGTSIHPFNAPSKLTLLVNKFDPKNTTSTSGAFFVTKKVYVNGLKVRLQLWDTAGQERFRSMAPMYYRGANAALLLYDITNSSTFEDVRGWLEELKKNCSPELIIYIVGSKADLHRHRQVSSDLARLSLHNWFPPPSPPTPPPPPASSSLSYIRPRFTSFPGLRSPTFVSPPTPSSISPEGPAYLDLPPNRSSALQRSKTTAVVRPRAATASLSRSTSTGTRTPQSSRFGSHFGHSASYDYNDNSSNSIEEAVEDEDDDREWGLSKGMELFEVSAKDDVGIQNLFEHLISAIILRKDSIERENELKKRDSVLLSGVTTPAWSAQADEEEAREKARQQRSGSWNCC</sequence>
<dbReference type="NCBIfam" id="TIGR00231">
    <property type="entry name" value="small_GTP"/>
    <property type="match status" value="1"/>
</dbReference>
<feature type="region of interest" description="Disordered" evidence="2">
    <location>
        <begin position="347"/>
        <end position="373"/>
    </location>
</feature>
<dbReference type="PANTHER" id="PTHR47978">
    <property type="match status" value="1"/>
</dbReference>
<dbReference type="Proteomes" id="UP000567179">
    <property type="component" value="Unassembled WGS sequence"/>
</dbReference>
<dbReference type="EMBL" id="JAACJJ010000028">
    <property type="protein sequence ID" value="KAF5322215.1"/>
    <property type="molecule type" value="Genomic_DNA"/>
</dbReference>
<dbReference type="PROSITE" id="PS51419">
    <property type="entry name" value="RAB"/>
    <property type="match status" value="1"/>
</dbReference>
<evidence type="ECO:0000256" key="2">
    <source>
        <dbReference type="SAM" id="MobiDB-lite"/>
    </source>
</evidence>
<proteinExistence type="predicted"/>
<dbReference type="PRINTS" id="PR00449">
    <property type="entry name" value="RASTRNSFRMNG"/>
</dbReference>
<comment type="caution">
    <text evidence="3">The sequence shown here is derived from an EMBL/GenBank/DDBJ whole genome shotgun (WGS) entry which is preliminary data.</text>
</comment>
<feature type="region of interest" description="Disordered" evidence="2">
    <location>
        <begin position="191"/>
        <end position="273"/>
    </location>
</feature>
<dbReference type="GO" id="GO:0003924">
    <property type="term" value="F:GTPase activity"/>
    <property type="evidence" value="ECO:0007669"/>
    <property type="project" value="InterPro"/>
</dbReference>
<dbReference type="GO" id="GO:0005525">
    <property type="term" value="F:GTP binding"/>
    <property type="evidence" value="ECO:0007669"/>
    <property type="project" value="InterPro"/>
</dbReference>
<name>A0A8H5BFB9_9AGAR</name>
<organism evidence="3 4">
    <name type="scientific">Psilocybe cf. subviscida</name>
    <dbReference type="NCBI Taxonomy" id="2480587"/>
    <lineage>
        <taxon>Eukaryota</taxon>
        <taxon>Fungi</taxon>
        <taxon>Dikarya</taxon>
        <taxon>Basidiomycota</taxon>
        <taxon>Agaricomycotina</taxon>
        <taxon>Agaricomycetes</taxon>
        <taxon>Agaricomycetidae</taxon>
        <taxon>Agaricales</taxon>
        <taxon>Agaricineae</taxon>
        <taxon>Strophariaceae</taxon>
        <taxon>Psilocybe</taxon>
    </lineage>
</organism>
<accession>A0A8H5BFB9</accession>
<dbReference type="SUPFAM" id="SSF52540">
    <property type="entry name" value="P-loop containing nucleoside triphosphate hydrolases"/>
    <property type="match status" value="1"/>
</dbReference>
<evidence type="ECO:0000313" key="4">
    <source>
        <dbReference type="Proteomes" id="UP000567179"/>
    </source>
</evidence>
<dbReference type="Gene3D" id="3.40.50.300">
    <property type="entry name" value="P-loop containing nucleotide triphosphate hydrolases"/>
    <property type="match status" value="1"/>
</dbReference>
<keyword evidence="1" id="KW-0547">Nucleotide-binding</keyword>
<dbReference type="FunFam" id="3.40.50.300:FF:001447">
    <property type="entry name" value="Ras-related protein Rab-1B"/>
    <property type="match status" value="1"/>
</dbReference>
<feature type="compositionally biased region" description="Low complexity" evidence="2">
    <location>
        <begin position="228"/>
        <end position="256"/>
    </location>
</feature>
<feature type="compositionally biased region" description="Polar residues" evidence="2">
    <location>
        <begin position="218"/>
        <end position="227"/>
    </location>
</feature>
<protein>
    <recommendedName>
        <fullName evidence="5">Ras-domain-containing protein</fullName>
    </recommendedName>
</protein>
<dbReference type="InterPro" id="IPR005225">
    <property type="entry name" value="Small_GTP-bd"/>
</dbReference>
<dbReference type="CDD" id="cd00154">
    <property type="entry name" value="Rab"/>
    <property type="match status" value="1"/>
</dbReference>
<evidence type="ECO:0008006" key="5">
    <source>
        <dbReference type="Google" id="ProtNLM"/>
    </source>
</evidence>
<dbReference type="Pfam" id="PF00071">
    <property type="entry name" value="Ras"/>
    <property type="match status" value="1"/>
</dbReference>
<evidence type="ECO:0000313" key="3">
    <source>
        <dbReference type="EMBL" id="KAF5322215.1"/>
    </source>
</evidence>
<dbReference type="SMART" id="SM00174">
    <property type="entry name" value="RHO"/>
    <property type="match status" value="1"/>
</dbReference>
<dbReference type="InterPro" id="IPR027417">
    <property type="entry name" value="P-loop_NTPase"/>
</dbReference>
<dbReference type="PROSITE" id="PS51421">
    <property type="entry name" value="RAS"/>
    <property type="match status" value="1"/>
</dbReference>
<dbReference type="InterPro" id="IPR001806">
    <property type="entry name" value="Small_GTPase"/>
</dbReference>